<protein>
    <submittedName>
        <fullName evidence="1">Uncharacterized protein</fullName>
    </submittedName>
</protein>
<dbReference type="EMBL" id="KV748276">
    <property type="protein sequence ID" value="OCK86991.1"/>
    <property type="molecule type" value="Genomic_DNA"/>
</dbReference>
<name>A0ACC8EL08_9PEZI</name>
<proteinExistence type="predicted"/>
<sequence>MCGRQYRVYRCGHRVLMPGVLYCNRAGTNRRTGRPTMCGVDRTVTDVADSNLCGRDECYRQDMVDRGWHCHICYHNNFNGNFYCTNPLNNMGRMEPCGHRVCLTHCRYAR</sequence>
<dbReference type="Proteomes" id="UP000250078">
    <property type="component" value="Unassembled WGS sequence"/>
</dbReference>
<keyword evidence="2" id="KW-1185">Reference proteome</keyword>
<gene>
    <name evidence="1" type="ORF">K441DRAFT_20263</name>
</gene>
<evidence type="ECO:0000313" key="1">
    <source>
        <dbReference type="EMBL" id="OCK86991.1"/>
    </source>
</evidence>
<evidence type="ECO:0000313" key="2">
    <source>
        <dbReference type="Proteomes" id="UP000250078"/>
    </source>
</evidence>
<accession>A0ACC8EL08</accession>
<reference evidence="1 2" key="1">
    <citation type="journal article" date="2016" name="Nat. Commun.">
        <title>Ectomycorrhizal ecology is imprinted in the genome of the dominant symbiotic fungus Cenococcum geophilum.</title>
        <authorList>
            <consortium name="DOE Joint Genome Institute"/>
            <person name="Peter M."/>
            <person name="Kohler A."/>
            <person name="Ohm R.A."/>
            <person name="Kuo A."/>
            <person name="Krutzmann J."/>
            <person name="Morin E."/>
            <person name="Arend M."/>
            <person name="Barry K.W."/>
            <person name="Binder M."/>
            <person name="Choi C."/>
            <person name="Clum A."/>
            <person name="Copeland A."/>
            <person name="Grisel N."/>
            <person name="Haridas S."/>
            <person name="Kipfer T."/>
            <person name="LaButti K."/>
            <person name="Lindquist E."/>
            <person name="Lipzen A."/>
            <person name="Maire R."/>
            <person name="Meier B."/>
            <person name="Mihaltcheva S."/>
            <person name="Molinier V."/>
            <person name="Murat C."/>
            <person name="Poggeler S."/>
            <person name="Quandt C.A."/>
            <person name="Sperisen C."/>
            <person name="Tritt A."/>
            <person name="Tisserant E."/>
            <person name="Crous P.W."/>
            <person name="Henrissat B."/>
            <person name="Nehls U."/>
            <person name="Egli S."/>
            <person name="Spatafora J.W."/>
            <person name="Grigoriev I.V."/>
            <person name="Martin F.M."/>
        </authorList>
    </citation>
    <scope>NUCLEOTIDE SEQUENCE [LARGE SCALE GENOMIC DNA]</scope>
    <source>
        <strain evidence="1 2">1.58</strain>
    </source>
</reference>
<organism evidence="1 2">
    <name type="scientific">Cenococcum geophilum 1.58</name>
    <dbReference type="NCBI Taxonomy" id="794803"/>
    <lineage>
        <taxon>Eukaryota</taxon>
        <taxon>Fungi</taxon>
        <taxon>Dikarya</taxon>
        <taxon>Ascomycota</taxon>
        <taxon>Pezizomycotina</taxon>
        <taxon>Dothideomycetes</taxon>
        <taxon>Pleosporomycetidae</taxon>
        <taxon>Gloniales</taxon>
        <taxon>Gloniaceae</taxon>
        <taxon>Cenococcum</taxon>
    </lineage>
</organism>